<dbReference type="PIRSF" id="PIRSF000485">
    <property type="entry name" value="Amd_phspho_trans"/>
    <property type="match status" value="1"/>
</dbReference>
<evidence type="ECO:0000256" key="6">
    <source>
        <dbReference type="ARBA" id="ARBA00022962"/>
    </source>
</evidence>
<dbReference type="Gene3D" id="3.60.20.10">
    <property type="entry name" value="Glutamine Phosphoribosylpyrophosphate, subunit 1, domain 1"/>
    <property type="match status" value="1"/>
</dbReference>
<proteinExistence type="inferred from homology"/>
<dbReference type="SUPFAM" id="SSF53271">
    <property type="entry name" value="PRTase-like"/>
    <property type="match status" value="1"/>
</dbReference>
<dbReference type="GO" id="GO:0006189">
    <property type="term" value="P:'de novo' IMP biosynthetic process"/>
    <property type="evidence" value="ECO:0007669"/>
    <property type="project" value="UniProtKB-UniRule"/>
</dbReference>
<keyword evidence="7 10" id="KW-0479">Metal-binding</keyword>
<evidence type="ECO:0000256" key="3">
    <source>
        <dbReference type="ARBA" id="ARBA00022676"/>
    </source>
</evidence>
<name>A0A494Y464_9BURK</name>
<evidence type="ECO:0000256" key="7">
    <source>
        <dbReference type="HAMAP-Rule" id="MF_01931"/>
    </source>
</evidence>
<dbReference type="HAMAP" id="MF_01931">
    <property type="entry name" value="PurF"/>
    <property type="match status" value="1"/>
</dbReference>
<dbReference type="InterPro" id="IPR029055">
    <property type="entry name" value="Ntn_hydrolases_N"/>
</dbReference>
<evidence type="ECO:0000256" key="1">
    <source>
        <dbReference type="ARBA" id="ARBA00005209"/>
    </source>
</evidence>
<accession>A0A494Y464</accession>
<dbReference type="UniPathway" id="UPA00074">
    <property type="reaction ID" value="UER00124"/>
</dbReference>
<dbReference type="AlphaFoldDB" id="A0A494Y464"/>
<dbReference type="EMBL" id="RBZU01000002">
    <property type="protein sequence ID" value="RKP57506.1"/>
    <property type="molecule type" value="Genomic_DNA"/>
</dbReference>
<dbReference type="InterPro" id="IPR035584">
    <property type="entry name" value="PurF_N"/>
</dbReference>
<evidence type="ECO:0000256" key="10">
    <source>
        <dbReference type="PIRSR" id="PIRSR000485-2"/>
    </source>
</evidence>
<dbReference type="InterPro" id="IPR000836">
    <property type="entry name" value="PRTase_dom"/>
</dbReference>
<dbReference type="RefSeq" id="WP_121084541.1">
    <property type="nucleotide sequence ID" value="NZ_RBZU01000002.1"/>
</dbReference>
<evidence type="ECO:0000313" key="14">
    <source>
        <dbReference type="Proteomes" id="UP000270342"/>
    </source>
</evidence>
<protein>
    <recommendedName>
        <fullName evidence="7">Amidophosphoribosyltransferase</fullName>
        <shortName evidence="7">ATase</shortName>
        <ecNumber evidence="7">2.4.2.14</ecNumber>
    </recommendedName>
    <alternativeName>
        <fullName evidence="7">Glutamine phosphoribosylpyrophosphate amidotransferase</fullName>
        <shortName evidence="7">GPATase</shortName>
    </alternativeName>
</protein>
<evidence type="ECO:0000256" key="5">
    <source>
        <dbReference type="ARBA" id="ARBA00022755"/>
    </source>
</evidence>
<dbReference type="InterPro" id="IPR005854">
    <property type="entry name" value="PurF"/>
</dbReference>
<comment type="similarity">
    <text evidence="2 7 8">In the C-terminal section; belongs to the purine/pyrimidine phosphoribosyltransferase family.</text>
</comment>
<reference evidence="13 14" key="1">
    <citation type="submission" date="2018-10" db="EMBL/GenBank/DDBJ databases">
        <title>Robbsia sp. DHC34, isolated from soil.</title>
        <authorList>
            <person name="Gao Z.-H."/>
            <person name="Qiu L.-H."/>
        </authorList>
    </citation>
    <scope>NUCLEOTIDE SEQUENCE [LARGE SCALE GENOMIC DNA]</scope>
    <source>
        <strain evidence="13 14">DHC34</strain>
    </source>
</reference>
<keyword evidence="5 7" id="KW-0658">Purine biosynthesis</keyword>
<dbReference type="InterPro" id="IPR029057">
    <property type="entry name" value="PRTase-like"/>
</dbReference>
<evidence type="ECO:0000256" key="8">
    <source>
        <dbReference type="PIRNR" id="PIRNR000485"/>
    </source>
</evidence>
<evidence type="ECO:0000256" key="2">
    <source>
        <dbReference type="ARBA" id="ARBA00010138"/>
    </source>
</evidence>
<dbReference type="InterPro" id="IPR017932">
    <property type="entry name" value="GATase_2_dom"/>
</dbReference>
<feature type="compositionally biased region" description="Basic and acidic residues" evidence="11">
    <location>
        <begin position="484"/>
        <end position="495"/>
    </location>
</feature>
<evidence type="ECO:0000256" key="11">
    <source>
        <dbReference type="SAM" id="MobiDB-lite"/>
    </source>
</evidence>
<dbReference type="CDD" id="cd06223">
    <property type="entry name" value="PRTases_typeI"/>
    <property type="match status" value="1"/>
</dbReference>
<comment type="caution">
    <text evidence="7">Lacks conserved residue(s) required for the propagation of feature annotation.</text>
</comment>
<dbReference type="PROSITE" id="PS51278">
    <property type="entry name" value="GATASE_TYPE_2"/>
    <property type="match status" value="1"/>
</dbReference>
<dbReference type="Gene3D" id="3.40.50.2020">
    <property type="match status" value="1"/>
</dbReference>
<comment type="function">
    <text evidence="7">Catalyzes the formation of phosphoribosylamine from phosphoribosylpyrophosphate (PRPP) and glutamine.</text>
</comment>
<keyword evidence="6 7" id="KW-0315">Glutamine amidotransferase</keyword>
<dbReference type="Proteomes" id="UP000270342">
    <property type="component" value="Unassembled WGS sequence"/>
</dbReference>
<dbReference type="NCBIfam" id="TIGR01134">
    <property type="entry name" value="purF"/>
    <property type="match status" value="1"/>
</dbReference>
<keyword evidence="4 7" id="KW-0808">Transferase</keyword>
<dbReference type="GO" id="GO:0009113">
    <property type="term" value="P:purine nucleobase biosynthetic process"/>
    <property type="evidence" value="ECO:0007669"/>
    <property type="project" value="UniProtKB-UniRule"/>
</dbReference>
<dbReference type="CDD" id="cd00715">
    <property type="entry name" value="GPATase_N"/>
    <property type="match status" value="1"/>
</dbReference>
<keyword evidence="3 7" id="KW-0328">Glycosyltransferase</keyword>
<evidence type="ECO:0000313" key="13">
    <source>
        <dbReference type="EMBL" id="RKP57506.1"/>
    </source>
</evidence>
<dbReference type="EC" id="2.4.2.14" evidence="7"/>
<dbReference type="Pfam" id="PF13522">
    <property type="entry name" value="GATase_6"/>
    <property type="match status" value="1"/>
</dbReference>
<dbReference type="GO" id="GO:0000287">
    <property type="term" value="F:magnesium ion binding"/>
    <property type="evidence" value="ECO:0007669"/>
    <property type="project" value="UniProtKB-UniRule"/>
</dbReference>
<dbReference type="Pfam" id="PF00156">
    <property type="entry name" value="Pribosyltran"/>
    <property type="match status" value="1"/>
</dbReference>
<keyword evidence="7 10" id="KW-0460">Magnesium</keyword>
<evidence type="ECO:0000256" key="9">
    <source>
        <dbReference type="PIRSR" id="PIRSR000485-1"/>
    </source>
</evidence>
<dbReference type="OrthoDB" id="9801213at2"/>
<feature type="domain" description="Glutamine amidotransferase type-2" evidence="12">
    <location>
        <begin position="2"/>
        <end position="236"/>
    </location>
</feature>
<comment type="catalytic activity">
    <reaction evidence="7 8">
        <text>5-phospho-beta-D-ribosylamine + L-glutamate + diphosphate = 5-phospho-alpha-D-ribose 1-diphosphate + L-glutamine + H2O</text>
        <dbReference type="Rhea" id="RHEA:14905"/>
        <dbReference type="ChEBI" id="CHEBI:15377"/>
        <dbReference type="ChEBI" id="CHEBI:29985"/>
        <dbReference type="ChEBI" id="CHEBI:33019"/>
        <dbReference type="ChEBI" id="CHEBI:58017"/>
        <dbReference type="ChEBI" id="CHEBI:58359"/>
        <dbReference type="ChEBI" id="CHEBI:58681"/>
        <dbReference type="EC" id="2.4.2.14"/>
    </reaction>
</comment>
<feature type="region of interest" description="Disordered" evidence="11">
    <location>
        <begin position="484"/>
        <end position="516"/>
    </location>
</feature>
<dbReference type="SUPFAM" id="SSF56235">
    <property type="entry name" value="N-terminal nucleophile aminohydrolases (Ntn hydrolases)"/>
    <property type="match status" value="1"/>
</dbReference>
<feature type="binding site" evidence="7 10">
    <location>
        <position position="368"/>
    </location>
    <ligand>
        <name>Mg(2+)</name>
        <dbReference type="ChEBI" id="CHEBI:18420"/>
    </ligand>
</feature>
<feature type="binding site" evidence="7 10">
    <location>
        <position position="367"/>
    </location>
    <ligand>
        <name>Mg(2+)</name>
        <dbReference type="ChEBI" id="CHEBI:18420"/>
    </ligand>
</feature>
<comment type="caution">
    <text evidence="13">The sequence shown here is derived from an EMBL/GenBank/DDBJ whole genome shotgun (WGS) entry which is preliminary data.</text>
</comment>
<keyword evidence="14" id="KW-1185">Reference proteome</keyword>
<gene>
    <name evidence="7" type="primary">purF</name>
    <name evidence="13" type="ORF">D7S86_05935</name>
</gene>
<evidence type="ECO:0000259" key="12">
    <source>
        <dbReference type="PROSITE" id="PS51278"/>
    </source>
</evidence>
<sequence>MCGIVGAVSKSPVNQLIYDSLLLLQHRGQDAAGIATANGSNFHMYKANGMVRDVFRTRNMRSLPGTTGIGQVRYPTAGSATSEEEAQPFYVNAPYGIILAHNGNLTNWQQLKEEMFRIDRRHLNTNSDTEVLLNVLAHELQLTSTGLSLDLDTLFKAVNGVHKRVKGSYAIVAMIAGYGLLAFRDPFGIRPLSLGKLETPQGTEWIVASESVAIEGVGFEFVRNLEPGEAIFIDLEGNISARQCADKPSLYPCIFEYVYLARPDSVLDGVPVYNARLLMGNYLAEKIKRELPDVEIDVVMPIPDSSRPAAMQVASKLGVEYREGFFKNRYVGRTFIMPGQAVRKKSVRQKLNAMGVEFKGKNVLIVDDSIVRGTTSHEIVQMARDAGAKKVIFASAAPPVRFPNVYGIDMPTRSELVAHGRTDEEVAQLIGADYLVYQDLEDMKRAIRDINPELADFEASCFDGKYVTGDVTDGYLDSIERARMQPASQKDRDPAGDGSLDAEPPARSQLHLQLSA</sequence>
<dbReference type="PANTHER" id="PTHR11907">
    <property type="entry name" value="AMIDOPHOSPHORIBOSYLTRANSFERASE"/>
    <property type="match status" value="1"/>
</dbReference>
<dbReference type="GO" id="GO:0004044">
    <property type="term" value="F:amidophosphoribosyltransferase activity"/>
    <property type="evidence" value="ECO:0007669"/>
    <property type="project" value="UniProtKB-UniRule"/>
</dbReference>
<feature type="binding site" evidence="7 10">
    <location>
        <position position="305"/>
    </location>
    <ligand>
        <name>Mg(2+)</name>
        <dbReference type="ChEBI" id="CHEBI:18420"/>
    </ligand>
</feature>
<comment type="pathway">
    <text evidence="1 7 8">Purine metabolism; IMP biosynthesis via de novo pathway; N(1)-(5-phospho-D-ribosyl)glycinamide from 5-phospho-alpha-D-ribose 1-diphosphate: step 1/2.</text>
</comment>
<comment type="cofactor">
    <cofactor evidence="7 10">
        <name>Mg(2+)</name>
        <dbReference type="ChEBI" id="CHEBI:18420"/>
    </cofactor>
    <text evidence="7 10">Binds 1 Mg(2+) ion per subunit.</text>
</comment>
<organism evidence="13 14">
    <name type="scientific">Pararobbsia silviterrae</name>
    <dbReference type="NCBI Taxonomy" id="1792498"/>
    <lineage>
        <taxon>Bacteria</taxon>
        <taxon>Pseudomonadati</taxon>
        <taxon>Pseudomonadota</taxon>
        <taxon>Betaproteobacteria</taxon>
        <taxon>Burkholderiales</taxon>
        <taxon>Burkholderiaceae</taxon>
        <taxon>Pararobbsia</taxon>
    </lineage>
</organism>
<evidence type="ECO:0000256" key="4">
    <source>
        <dbReference type="ARBA" id="ARBA00022679"/>
    </source>
</evidence>
<feature type="active site" description="Nucleophile" evidence="7 9">
    <location>
        <position position="2"/>
    </location>
</feature>